<dbReference type="Pfam" id="PF08447">
    <property type="entry name" value="PAS_3"/>
    <property type="match status" value="2"/>
</dbReference>
<keyword evidence="12" id="KW-1185">Reference proteome</keyword>
<evidence type="ECO:0000259" key="9">
    <source>
        <dbReference type="PROSITE" id="PS50112"/>
    </source>
</evidence>
<feature type="domain" description="PAS" evidence="9">
    <location>
        <begin position="135"/>
        <end position="207"/>
    </location>
</feature>
<reference evidence="12" key="1">
    <citation type="journal article" date="2019" name="Int. J. Syst. Evol. Microbiol.">
        <title>The Global Catalogue of Microorganisms (GCM) 10K type strain sequencing project: providing services to taxonomists for standard genome sequencing and annotation.</title>
        <authorList>
            <consortium name="The Broad Institute Genomics Platform"/>
            <consortium name="The Broad Institute Genome Sequencing Center for Infectious Disease"/>
            <person name="Wu L."/>
            <person name="Ma J."/>
        </authorList>
    </citation>
    <scope>NUCLEOTIDE SEQUENCE [LARGE SCALE GENOMIC DNA]</scope>
    <source>
        <strain evidence="12">CECT 8472</strain>
    </source>
</reference>
<dbReference type="Pfam" id="PF02518">
    <property type="entry name" value="HATPase_c"/>
    <property type="match status" value="1"/>
</dbReference>
<dbReference type="Pfam" id="PF08448">
    <property type="entry name" value="PAS_4"/>
    <property type="match status" value="1"/>
</dbReference>
<feature type="domain" description="PAC" evidence="10">
    <location>
        <begin position="79"/>
        <end position="134"/>
    </location>
</feature>
<evidence type="ECO:0000256" key="7">
    <source>
        <dbReference type="SAM" id="Coils"/>
    </source>
</evidence>
<dbReference type="Proteomes" id="UP001595799">
    <property type="component" value="Unassembled WGS sequence"/>
</dbReference>
<keyword evidence="3" id="KW-0597">Phosphoprotein</keyword>
<evidence type="ECO:0000259" key="8">
    <source>
        <dbReference type="PROSITE" id="PS50109"/>
    </source>
</evidence>
<name>A0ABV8UKA6_9PROT</name>
<dbReference type="PROSITE" id="PS50112">
    <property type="entry name" value="PAS"/>
    <property type="match status" value="2"/>
</dbReference>
<dbReference type="RefSeq" id="WP_382421665.1">
    <property type="nucleotide sequence ID" value="NZ_JBHSCW010000003.1"/>
</dbReference>
<dbReference type="InterPro" id="IPR013655">
    <property type="entry name" value="PAS_fold_3"/>
</dbReference>
<dbReference type="Gene3D" id="3.30.565.10">
    <property type="entry name" value="Histidine kinase-like ATPase, C-terminal domain"/>
    <property type="match status" value="1"/>
</dbReference>
<dbReference type="InterPro" id="IPR036890">
    <property type="entry name" value="HATPase_C_sf"/>
</dbReference>
<dbReference type="InterPro" id="IPR003594">
    <property type="entry name" value="HATPase_dom"/>
</dbReference>
<dbReference type="SUPFAM" id="SSF55874">
    <property type="entry name" value="ATPase domain of HSP90 chaperone/DNA topoisomerase II/histidine kinase"/>
    <property type="match status" value="1"/>
</dbReference>
<evidence type="ECO:0000259" key="10">
    <source>
        <dbReference type="PROSITE" id="PS50113"/>
    </source>
</evidence>
<keyword evidence="6" id="KW-0902">Two-component regulatory system</keyword>
<dbReference type="CDD" id="cd00130">
    <property type="entry name" value="PAS"/>
    <property type="match status" value="3"/>
</dbReference>
<dbReference type="SMART" id="SM00091">
    <property type="entry name" value="PAS"/>
    <property type="match status" value="3"/>
</dbReference>
<dbReference type="CDD" id="cd00082">
    <property type="entry name" value="HisKA"/>
    <property type="match status" value="1"/>
</dbReference>
<feature type="domain" description="PAS" evidence="9">
    <location>
        <begin position="6"/>
        <end position="80"/>
    </location>
</feature>
<feature type="domain" description="Histidine kinase" evidence="8">
    <location>
        <begin position="435"/>
        <end position="656"/>
    </location>
</feature>
<protein>
    <recommendedName>
        <fullName evidence="2">histidine kinase</fullName>
        <ecNumber evidence="2">2.7.13.3</ecNumber>
    </recommendedName>
</protein>
<dbReference type="Gene3D" id="1.10.287.130">
    <property type="match status" value="1"/>
</dbReference>
<dbReference type="EMBL" id="JBHSCW010000003">
    <property type="protein sequence ID" value="MFC4351330.1"/>
    <property type="molecule type" value="Genomic_DNA"/>
</dbReference>
<dbReference type="Pfam" id="PF00512">
    <property type="entry name" value="HisKA"/>
    <property type="match status" value="1"/>
</dbReference>
<feature type="domain" description="PAC" evidence="10">
    <location>
        <begin position="211"/>
        <end position="263"/>
    </location>
</feature>
<dbReference type="InterPro" id="IPR005467">
    <property type="entry name" value="His_kinase_dom"/>
</dbReference>
<dbReference type="InterPro" id="IPR013656">
    <property type="entry name" value="PAS_4"/>
</dbReference>
<dbReference type="SMART" id="SM00387">
    <property type="entry name" value="HATPase_c"/>
    <property type="match status" value="1"/>
</dbReference>
<dbReference type="InterPro" id="IPR036097">
    <property type="entry name" value="HisK_dim/P_sf"/>
</dbReference>
<dbReference type="SMART" id="SM00388">
    <property type="entry name" value="HisKA"/>
    <property type="match status" value="1"/>
</dbReference>
<dbReference type="SUPFAM" id="SSF47384">
    <property type="entry name" value="Homodimeric domain of signal transducing histidine kinase"/>
    <property type="match status" value="1"/>
</dbReference>
<evidence type="ECO:0000256" key="2">
    <source>
        <dbReference type="ARBA" id="ARBA00012438"/>
    </source>
</evidence>
<dbReference type="PROSITE" id="PS50113">
    <property type="entry name" value="PAC"/>
    <property type="match status" value="2"/>
</dbReference>
<keyword evidence="4" id="KW-0808">Transferase</keyword>
<dbReference type="NCBIfam" id="TIGR00229">
    <property type="entry name" value="sensory_box"/>
    <property type="match status" value="3"/>
</dbReference>
<dbReference type="InterPro" id="IPR000014">
    <property type="entry name" value="PAS"/>
</dbReference>
<evidence type="ECO:0000256" key="3">
    <source>
        <dbReference type="ARBA" id="ARBA00022553"/>
    </source>
</evidence>
<dbReference type="EC" id="2.7.13.3" evidence="2"/>
<evidence type="ECO:0000256" key="1">
    <source>
        <dbReference type="ARBA" id="ARBA00000085"/>
    </source>
</evidence>
<dbReference type="PANTHER" id="PTHR43711:SF26">
    <property type="entry name" value="SENSOR HISTIDINE KINASE RCSC"/>
    <property type="match status" value="1"/>
</dbReference>
<dbReference type="InterPro" id="IPR004358">
    <property type="entry name" value="Sig_transdc_His_kin-like_C"/>
</dbReference>
<dbReference type="PANTHER" id="PTHR43711">
    <property type="entry name" value="TWO-COMPONENT HISTIDINE KINASE"/>
    <property type="match status" value="1"/>
</dbReference>
<dbReference type="InterPro" id="IPR003661">
    <property type="entry name" value="HisK_dim/P_dom"/>
</dbReference>
<dbReference type="PROSITE" id="PS50109">
    <property type="entry name" value="HIS_KIN"/>
    <property type="match status" value="1"/>
</dbReference>
<dbReference type="SMART" id="SM00086">
    <property type="entry name" value="PAC"/>
    <property type="match status" value="3"/>
</dbReference>
<evidence type="ECO:0000256" key="6">
    <source>
        <dbReference type="ARBA" id="ARBA00023012"/>
    </source>
</evidence>
<gene>
    <name evidence="11" type="ORF">ACFOW6_07230</name>
</gene>
<sequence>MLASQSDATLKELIETMGTPVFIVEIEDGPAFRYLASNSCHEEMTGLKDDILSGHRPHDVVPAETARDVEERYAECLARGERIQYIQHYQLPTGWRWWHTNLTPVRSEDGRIVRLVGISTDITSQKQFEQELGKSRERFHLALNSANDGLWDWDVQSGHVYYSPVWCKLLGYDTEQLPERIETWFDRIHEDDASEAHRLLEAHLKGEKDSFEHDQRLRARNGDYIWIAAKGRAYHDEEGQTVRIVGTISDISKRKSAEMALESSERRFRDLIEGSLQGICIHRGYKPLFVNEAFARIYGFNSPEEVLELTDILGLIPEKDRETAWQRWLYSLEDHNHQFTTQARNLTAEGHSIWVEVMGRAVEWMKEPAQQITVIDITDHKHFEQELLYSRDTLESQAEELKRLAEDLEVARQDAERQGEVAEAANRAKSHFLAAMSHELRTPLNAILGFSEIIANESFGKNSVPEYTEYARDIQESGRHLLELINDILDLAKIEAGRLELHPVFLHVDEVLEPCLRLNRVRAQEKNLTMNMEIIPGAEQIRADERAIKQIVFNLLSNAIKFTPEGGSISVRISNTPAGEIAIAVSDDGVGIAKEDIERILRPFEQADNSYQRGSGGTGLGLSLVRSLTELHGGRLEIESEPERGTTMRVYFPLECEQPKLRAVS</sequence>
<evidence type="ECO:0000256" key="5">
    <source>
        <dbReference type="ARBA" id="ARBA00022777"/>
    </source>
</evidence>
<dbReference type="InterPro" id="IPR035965">
    <property type="entry name" value="PAS-like_dom_sf"/>
</dbReference>
<organism evidence="11 12">
    <name type="scientific">Fodinicurvata halophila</name>
    <dbReference type="NCBI Taxonomy" id="1419723"/>
    <lineage>
        <taxon>Bacteria</taxon>
        <taxon>Pseudomonadati</taxon>
        <taxon>Pseudomonadota</taxon>
        <taxon>Alphaproteobacteria</taxon>
        <taxon>Rhodospirillales</taxon>
        <taxon>Rhodovibrionaceae</taxon>
        <taxon>Fodinicurvata</taxon>
    </lineage>
</organism>
<dbReference type="InterPro" id="IPR050736">
    <property type="entry name" value="Sensor_HK_Regulatory"/>
</dbReference>
<comment type="catalytic activity">
    <reaction evidence="1">
        <text>ATP + protein L-histidine = ADP + protein N-phospho-L-histidine.</text>
        <dbReference type="EC" id="2.7.13.3"/>
    </reaction>
</comment>
<keyword evidence="5" id="KW-0418">Kinase</keyword>
<feature type="coiled-coil region" evidence="7">
    <location>
        <begin position="391"/>
        <end position="425"/>
    </location>
</feature>
<dbReference type="Gene3D" id="3.30.450.20">
    <property type="entry name" value="PAS domain"/>
    <property type="match status" value="3"/>
</dbReference>
<evidence type="ECO:0000256" key="4">
    <source>
        <dbReference type="ARBA" id="ARBA00022679"/>
    </source>
</evidence>
<dbReference type="PRINTS" id="PR00344">
    <property type="entry name" value="BCTRLSENSOR"/>
</dbReference>
<evidence type="ECO:0000313" key="11">
    <source>
        <dbReference type="EMBL" id="MFC4351330.1"/>
    </source>
</evidence>
<evidence type="ECO:0000313" key="12">
    <source>
        <dbReference type="Proteomes" id="UP001595799"/>
    </source>
</evidence>
<accession>A0ABV8UKA6</accession>
<dbReference type="InterPro" id="IPR000700">
    <property type="entry name" value="PAS-assoc_C"/>
</dbReference>
<dbReference type="SUPFAM" id="SSF55785">
    <property type="entry name" value="PYP-like sensor domain (PAS domain)"/>
    <property type="match status" value="3"/>
</dbReference>
<dbReference type="InterPro" id="IPR001610">
    <property type="entry name" value="PAC"/>
</dbReference>
<keyword evidence="7" id="KW-0175">Coiled coil</keyword>
<comment type="caution">
    <text evidence="11">The sequence shown here is derived from an EMBL/GenBank/DDBJ whole genome shotgun (WGS) entry which is preliminary data.</text>
</comment>
<proteinExistence type="predicted"/>